<reference evidence="1" key="1">
    <citation type="journal article" date="2022" name="bioRxiv">
        <title>Population genetic analysis of Ophidiomyces ophidiicola, the causative agent of snake fungal disease, indicates recent introductions to the USA.</title>
        <authorList>
            <person name="Ladner J.T."/>
            <person name="Palmer J.M."/>
            <person name="Ettinger C.L."/>
            <person name="Stajich J.E."/>
            <person name="Farrell T.M."/>
            <person name="Glorioso B.M."/>
            <person name="Lawson B."/>
            <person name="Price S.J."/>
            <person name="Stengle A.G."/>
            <person name="Grear D.A."/>
            <person name="Lorch J.M."/>
        </authorList>
    </citation>
    <scope>NUCLEOTIDE SEQUENCE</scope>
    <source>
        <strain evidence="1">NWHC 24266-5</strain>
    </source>
</reference>
<sequence length="365" mass="42219">MKLLSLSLTLCLLAGVSLSTREADVEQAIAIWKANINSVNRFESDGEGTSAVRASKDTLKQLRILTDRRRLRKEGQQAAKRLRNNLPIEAAKMEVLAGRRKNNNNNNNNNNNSNSKNGKGKKEDDTFLNSLKQLRCDSILPDTQTLWRAASRKAPAVPVPNMCRKPGNSKDKKKGGGKEKEKEKDRQRVKDDRQDNRHNGKDHDDGKGHRTWDGKHGTDHHNTNLNNKRGGQEYQTEEWRNQRCREAKRPQNNNDKDRQDKEWYDQHCHDGKEHQDEEWHHDDDNGHHDANDNDHDDDHDHEGQDHDGKQHDDHEKGHRDGVHTHPDGKGGQGEKDQHERGLHRDRRDDYGHGKSRWSKRPEDRR</sequence>
<evidence type="ECO:0000313" key="1">
    <source>
        <dbReference type="EMBL" id="KAI2388385.1"/>
    </source>
</evidence>
<comment type="caution">
    <text evidence="1">The sequence shown here is derived from an EMBL/GenBank/DDBJ whole genome shotgun (WGS) entry which is preliminary data.</text>
</comment>
<protein>
    <submittedName>
        <fullName evidence="1">Uncharacterized protein</fullName>
    </submittedName>
</protein>
<proteinExistence type="predicted"/>
<organism evidence="1">
    <name type="scientific">Ophidiomyces ophidiicola</name>
    <dbReference type="NCBI Taxonomy" id="1387563"/>
    <lineage>
        <taxon>Eukaryota</taxon>
        <taxon>Fungi</taxon>
        <taxon>Dikarya</taxon>
        <taxon>Ascomycota</taxon>
        <taxon>Pezizomycotina</taxon>
        <taxon>Eurotiomycetes</taxon>
        <taxon>Eurotiomycetidae</taxon>
        <taxon>Onygenales</taxon>
        <taxon>Onygenaceae</taxon>
        <taxon>Ophidiomyces</taxon>
    </lineage>
</organism>
<name>A0ACB8UYG2_9EURO</name>
<dbReference type="EMBL" id="JALBCA010000031">
    <property type="protein sequence ID" value="KAI2388385.1"/>
    <property type="molecule type" value="Genomic_DNA"/>
</dbReference>
<gene>
    <name evidence="1" type="ORF">LOY88_002581</name>
</gene>
<accession>A0ACB8UYG2</accession>